<feature type="domain" description="Reverse transcriptase" evidence="1">
    <location>
        <begin position="124"/>
        <end position="282"/>
    </location>
</feature>
<keyword evidence="2" id="KW-0548">Nucleotidyltransferase</keyword>
<keyword evidence="2" id="KW-0695">RNA-directed DNA polymerase</keyword>
<comment type="caution">
    <text evidence="2">The sequence shown here is derived from an EMBL/GenBank/DDBJ whole genome shotgun (WGS) entry which is preliminary data.</text>
</comment>
<dbReference type="InterPro" id="IPR000477">
    <property type="entry name" value="RT_dom"/>
</dbReference>
<dbReference type="InterPro" id="IPR043502">
    <property type="entry name" value="DNA/RNA_pol_sf"/>
</dbReference>
<dbReference type="CDD" id="cd01647">
    <property type="entry name" value="RT_LTR"/>
    <property type="match status" value="1"/>
</dbReference>
<dbReference type="GO" id="GO:0003964">
    <property type="term" value="F:RNA-directed DNA polymerase activity"/>
    <property type="evidence" value="ECO:0007669"/>
    <property type="project" value="UniProtKB-KW"/>
</dbReference>
<dbReference type="InterPro" id="IPR053134">
    <property type="entry name" value="RNA-dir_DNA_polymerase"/>
</dbReference>
<dbReference type="InterPro" id="IPR043128">
    <property type="entry name" value="Rev_trsase/Diguanyl_cyclase"/>
</dbReference>
<keyword evidence="2" id="KW-0808">Transferase</keyword>
<organism evidence="2">
    <name type="scientific">Tanacetum cinerariifolium</name>
    <name type="common">Dalmatian daisy</name>
    <name type="synonym">Chrysanthemum cinerariifolium</name>
    <dbReference type="NCBI Taxonomy" id="118510"/>
    <lineage>
        <taxon>Eukaryota</taxon>
        <taxon>Viridiplantae</taxon>
        <taxon>Streptophyta</taxon>
        <taxon>Embryophyta</taxon>
        <taxon>Tracheophyta</taxon>
        <taxon>Spermatophyta</taxon>
        <taxon>Magnoliopsida</taxon>
        <taxon>eudicotyledons</taxon>
        <taxon>Gunneridae</taxon>
        <taxon>Pentapetalae</taxon>
        <taxon>asterids</taxon>
        <taxon>campanulids</taxon>
        <taxon>Asterales</taxon>
        <taxon>Asteraceae</taxon>
        <taxon>Asteroideae</taxon>
        <taxon>Anthemideae</taxon>
        <taxon>Anthemidinae</taxon>
        <taxon>Tanacetum</taxon>
    </lineage>
</organism>
<name>A0A699INI9_TANCI</name>
<dbReference type="Pfam" id="PF00078">
    <property type="entry name" value="RVT_1"/>
    <property type="match status" value="1"/>
</dbReference>
<dbReference type="Gene3D" id="3.30.70.270">
    <property type="match status" value="1"/>
</dbReference>
<protein>
    <submittedName>
        <fullName evidence="2">Putative reverse transcriptase domain-containing protein</fullName>
    </submittedName>
</protein>
<dbReference type="Gene3D" id="3.10.10.10">
    <property type="entry name" value="HIV Type 1 Reverse Transcriptase, subunit A, domain 1"/>
    <property type="match status" value="1"/>
</dbReference>
<proteinExistence type="predicted"/>
<reference evidence="2" key="1">
    <citation type="journal article" date="2019" name="Sci. Rep.">
        <title>Draft genome of Tanacetum cinerariifolium, the natural source of mosquito coil.</title>
        <authorList>
            <person name="Yamashiro T."/>
            <person name="Shiraishi A."/>
            <person name="Satake H."/>
            <person name="Nakayama K."/>
        </authorList>
    </citation>
    <scope>NUCLEOTIDE SEQUENCE</scope>
</reference>
<feature type="non-terminal residue" evidence="2">
    <location>
        <position position="359"/>
    </location>
</feature>
<dbReference type="EMBL" id="BKCJ010322696">
    <property type="protein sequence ID" value="GEZ78080.1"/>
    <property type="molecule type" value="Genomic_DNA"/>
</dbReference>
<dbReference type="AlphaFoldDB" id="A0A699INI9"/>
<evidence type="ECO:0000259" key="1">
    <source>
        <dbReference type="Pfam" id="PF00078"/>
    </source>
</evidence>
<dbReference type="Pfam" id="PF08284">
    <property type="entry name" value="RVP_2"/>
    <property type="match status" value="1"/>
</dbReference>
<dbReference type="PANTHER" id="PTHR24559:SF444">
    <property type="entry name" value="REVERSE TRANSCRIPTASE DOMAIN-CONTAINING PROTEIN"/>
    <property type="match status" value="1"/>
</dbReference>
<dbReference type="PANTHER" id="PTHR24559">
    <property type="entry name" value="TRANSPOSON TY3-I GAG-POL POLYPROTEIN"/>
    <property type="match status" value="1"/>
</dbReference>
<sequence>MRTNPLPRLGEDLIPLGNGSVDVIVGMDWLSKNKAEIVYHEKVVRIPLEVAEILRVQGKRTLGGTKTLMSTKSEEPELSNIPISPYRLALLKMQELSKQLQELQVNDLSKPSHSPWGALVLFVKKKDGLMCMCIDYHKLKKLTVKNHYPLLRINDLLDQLQGARYFSTIDLWSGYHWLRVHEEDILKTVFQMRYEHFEFTVMSFGLTNAPVVFMDLMNRVWKPYLDKFVIVFIYDILIYLKTKEGHEVHLKLVLVLLKKERLYAKFSKCKFWLQEVHFLGHVVNHNVIHMDLSKIEAARIGKLLQRRRNTIIFGEETFQNLKDNLCNALILLLRDGIDDFVVYYDASNQGLGVYSCKKA</sequence>
<dbReference type="SUPFAM" id="SSF56672">
    <property type="entry name" value="DNA/RNA polymerases"/>
    <property type="match status" value="1"/>
</dbReference>
<gene>
    <name evidence="2" type="ORF">Tci_550053</name>
</gene>
<accession>A0A699INI9</accession>
<evidence type="ECO:0000313" key="2">
    <source>
        <dbReference type="EMBL" id="GEZ78080.1"/>
    </source>
</evidence>